<evidence type="ECO:0000256" key="2">
    <source>
        <dbReference type="ARBA" id="ARBA00022448"/>
    </source>
</evidence>
<feature type="region of interest" description="Disordered" evidence="10">
    <location>
        <begin position="342"/>
        <end position="392"/>
    </location>
</feature>
<feature type="transmembrane region" description="Helical" evidence="11">
    <location>
        <begin position="262"/>
        <end position="287"/>
    </location>
</feature>
<evidence type="ECO:0000313" key="14">
    <source>
        <dbReference type="Proteomes" id="UP000465221"/>
    </source>
</evidence>
<evidence type="ECO:0000256" key="8">
    <source>
        <dbReference type="ARBA" id="ARBA00023136"/>
    </source>
</evidence>
<evidence type="ECO:0000256" key="3">
    <source>
        <dbReference type="ARBA" id="ARBA00022692"/>
    </source>
</evidence>
<keyword evidence="5" id="KW-0931">ER-Golgi transport</keyword>
<feature type="transmembrane region" description="Helical" evidence="11">
    <location>
        <begin position="232"/>
        <end position="250"/>
    </location>
</feature>
<dbReference type="Proteomes" id="UP000465221">
    <property type="component" value="Unassembled WGS sequence"/>
</dbReference>
<dbReference type="GO" id="GO:0005789">
    <property type="term" value="C:endoplasmic reticulum membrane"/>
    <property type="evidence" value="ECO:0007669"/>
    <property type="project" value="UniProtKB-SubCell"/>
</dbReference>
<proteinExistence type="inferred from homology"/>
<keyword evidence="6 11" id="KW-1133">Transmembrane helix</keyword>
<dbReference type="InterPro" id="IPR056173">
    <property type="entry name" value="Sec20_C"/>
</dbReference>
<evidence type="ECO:0000259" key="12">
    <source>
        <dbReference type="Pfam" id="PF03908"/>
    </source>
</evidence>
<dbReference type="Pfam" id="PF03908">
    <property type="entry name" value="Sec20"/>
    <property type="match status" value="1"/>
</dbReference>
<keyword evidence="2" id="KW-0813">Transport</keyword>
<name>A0A8H3NDG6_9EURO</name>
<dbReference type="EMBL" id="BLKC01000017">
    <property type="protein sequence ID" value="GFF31851.1"/>
    <property type="molecule type" value="Genomic_DNA"/>
</dbReference>
<comment type="similarity">
    <text evidence="9">Belongs to the SEC20 family.</text>
</comment>
<dbReference type="GO" id="GO:0006890">
    <property type="term" value="P:retrograde vesicle-mediated transport, Golgi to endoplasmic reticulum"/>
    <property type="evidence" value="ECO:0007669"/>
    <property type="project" value="InterPro"/>
</dbReference>
<keyword evidence="4" id="KW-0256">Endoplasmic reticulum</keyword>
<evidence type="ECO:0000256" key="7">
    <source>
        <dbReference type="ARBA" id="ARBA00023054"/>
    </source>
</evidence>
<keyword evidence="8 11" id="KW-0472">Membrane</keyword>
<evidence type="ECO:0000256" key="10">
    <source>
        <dbReference type="SAM" id="MobiDB-lite"/>
    </source>
</evidence>
<dbReference type="GO" id="GO:0031201">
    <property type="term" value="C:SNARE complex"/>
    <property type="evidence" value="ECO:0007669"/>
    <property type="project" value="TreeGrafter"/>
</dbReference>
<feature type="region of interest" description="Disordered" evidence="10">
    <location>
        <begin position="131"/>
        <end position="156"/>
    </location>
</feature>
<accession>A0A8H3NDG6</accession>
<evidence type="ECO:0000256" key="5">
    <source>
        <dbReference type="ARBA" id="ARBA00022892"/>
    </source>
</evidence>
<sequence>MHTARMASPSALQARLKELSLALAQIHPLIDRLRNFTMAIGQGDEARLELGQEIHGSLKEAEEQMEILKVEVDALETGNEGARKSVDNAKEMEKERIISLTGRLTDEIKRTRVEFRNAQLQAKRNAEAAKRKERELLFSRSQSAERRSQSTEKLSHDDIVKNASSDVTAALRRTHQLMQAELSRSQFAHQTLEQSTAALSSLSESYTDLDSLLSSSRNLIGSLLRSQKSDTWYLETAFYILVGTISWLIFRRILYGPLWWLVWLPIKLIMRFAFAILGTIGITSTAVQSHSSASLSQSMPEEAPTLGQTAVMPSASISASWDQAQASEEQPETDRMIDQIGDMVEKNGRLEEETNIDDVSPEERQRQEGIPRNPKKRMYEATEVEQNQRDEL</sequence>
<evidence type="ECO:0000256" key="1">
    <source>
        <dbReference type="ARBA" id="ARBA00004163"/>
    </source>
</evidence>
<evidence type="ECO:0000256" key="6">
    <source>
        <dbReference type="ARBA" id="ARBA00022989"/>
    </source>
</evidence>
<reference evidence="13 14" key="1">
    <citation type="submission" date="2020-01" db="EMBL/GenBank/DDBJ databases">
        <title>Draft genome sequence of Aspergillus udagawae IFM 46972.</title>
        <authorList>
            <person name="Takahashi H."/>
            <person name="Yaguchi T."/>
        </authorList>
    </citation>
    <scope>NUCLEOTIDE SEQUENCE [LARGE SCALE GENOMIC DNA]</scope>
    <source>
        <strain evidence="13 14">IFM 46972</strain>
    </source>
</reference>
<organism evidence="13 14">
    <name type="scientific">Aspergillus udagawae</name>
    <dbReference type="NCBI Taxonomy" id="91492"/>
    <lineage>
        <taxon>Eukaryota</taxon>
        <taxon>Fungi</taxon>
        <taxon>Dikarya</taxon>
        <taxon>Ascomycota</taxon>
        <taxon>Pezizomycotina</taxon>
        <taxon>Eurotiomycetes</taxon>
        <taxon>Eurotiomycetidae</taxon>
        <taxon>Eurotiales</taxon>
        <taxon>Aspergillaceae</taxon>
        <taxon>Aspergillus</taxon>
        <taxon>Aspergillus subgen. Fumigati</taxon>
    </lineage>
</organism>
<feature type="domain" description="Sec20 C-terminal" evidence="12">
    <location>
        <begin position="164"/>
        <end position="253"/>
    </location>
</feature>
<feature type="compositionally biased region" description="Basic and acidic residues" evidence="10">
    <location>
        <begin position="342"/>
        <end position="352"/>
    </location>
</feature>
<evidence type="ECO:0000256" key="11">
    <source>
        <dbReference type="SAM" id="Phobius"/>
    </source>
</evidence>
<keyword evidence="3 11" id="KW-0812">Transmembrane</keyword>
<protein>
    <submittedName>
        <fullName evidence="13">Sec20 domain protein</fullName>
    </submittedName>
</protein>
<dbReference type="PANTHER" id="PTHR12825">
    <property type="entry name" value="BNIP1-RELATED"/>
    <property type="match status" value="1"/>
</dbReference>
<keyword evidence="7" id="KW-0175">Coiled coil</keyword>
<comment type="caution">
    <text evidence="13">The sequence shown here is derived from an EMBL/GenBank/DDBJ whole genome shotgun (WGS) entry which is preliminary data.</text>
</comment>
<dbReference type="InterPro" id="IPR005606">
    <property type="entry name" value="Sec20"/>
</dbReference>
<dbReference type="PANTHER" id="PTHR12825:SF0">
    <property type="entry name" value="VESICLE TRANSPORT PROTEIN SEC20"/>
    <property type="match status" value="1"/>
</dbReference>
<evidence type="ECO:0000313" key="13">
    <source>
        <dbReference type="EMBL" id="GFF31851.1"/>
    </source>
</evidence>
<evidence type="ECO:0000256" key="4">
    <source>
        <dbReference type="ARBA" id="ARBA00022824"/>
    </source>
</evidence>
<dbReference type="AlphaFoldDB" id="A0A8H3NDG6"/>
<comment type="subcellular location">
    <subcellularLocation>
        <location evidence="1">Endoplasmic reticulum membrane</location>
        <topology evidence="1">Single-pass type IV membrane protein</topology>
    </subcellularLocation>
</comment>
<evidence type="ECO:0000256" key="9">
    <source>
        <dbReference type="ARBA" id="ARBA00037934"/>
    </source>
</evidence>
<dbReference type="GO" id="GO:0005484">
    <property type="term" value="F:SNAP receptor activity"/>
    <property type="evidence" value="ECO:0007669"/>
    <property type="project" value="InterPro"/>
</dbReference>
<gene>
    <name evidence="13" type="ORF">IFM46972_03363</name>
</gene>